<reference evidence="1" key="1">
    <citation type="journal article" date="2023" name="G3 (Bethesda)">
        <title>A reference genome for the long-term kleptoplast-retaining sea slug Elysia crispata morphotype clarki.</title>
        <authorList>
            <person name="Eastman K.E."/>
            <person name="Pendleton A.L."/>
            <person name="Shaikh M.A."/>
            <person name="Suttiyut T."/>
            <person name="Ogas R."/>
            <person name="Tomko P."/>
            <person name="Gavelis G."/>
            <person name="Widhalm J.R."/>
            <person name="Wisecaver J.H."/>
        </authorList>
    </citation>
    <scope>NUCLEOTIDE SEQUENCE</scope>
    <source>
        <strain evidence="1">ECLA1</strain>
    </source>
</reference>
<name>A0AAE0ZI11_9GAST</name>
<comment type="caution">
    <text evidence="1">The sequence shown here is derived from an EMBL/GenBank/DDBJ whole genome shotgun (WGS) entry which is preliminary data.</text>
</comment>
<protein>
    <submittedName>
        <fullName evidence="1">Uncharacterized protein</fullName>
    </submittedName>
</protein>
<evidence type="ECO:0000313" key="1">
    <source>
        <dbReference type="EMBL" id="KAK3768747.1"/>
    </source>
</evidence>
<dbReference type="EMBL" id="JAWDGP010004021">
    <property type="protein sequence ID" value="KAK3768747.1"/>
    <property type="molecule type" value="Genomic_DNA"/>
</dbReference>
<dbReference type="Proteomes" id="UP001283361">
    <property type="component" value="Unassembled WGS sequence"/>
</dbReference>
<accession>A0AAE0ZI11</accession>
<sequence length="133" mass="14465">MDPARKVFDVLSRGARIIIGLGGFPTHWLSQETIGGAVTGPEVSDDSCYWSDRSKCEQIRSEWTRWSRPGRFMCLSSVETMSVSGSTVGVCLEKRLKLEGVVDLNTVLAMFEAGTLPWASCLTLDHPAGAVEG</sequence>
<proteinExistence type="predicted"/>
<dbReference type="AlphaFoldDB" id="A0AAE0ZI11"/>
<keyword evidence="2" id="KW-1185">Reference proteome</keyword>
<evidence type="ECO:0000313" key="2">
    <source>
        <dbReference type="Proteomes" id="UP001283361"/>
    </source>
</evidence>
<gene>
    <name evidence="1" type="ORF">RRG08_025990</name>
</gene>
<organism evidence="1 2">
    <name type="scientific">Elysia crispata</name>
    <name type="common">lettuce slug</name>
    <dbReference type="NCBI Taxonomy" id="231223"/>
    <lineage>
        <taxon>Eukaryota</taxon>
        <taxon>Metazoa</taxon>
        <taxon>Spiralia</taxon>
        <taxon>Lophotrochozoa</taxon>
        <taxon>Mollusca</taxon>
        <taxon>Gastropoda</taxon>
        <taxon>Heterobranchia</taxon>
        <taxon>Euthyneura</taxon>
        <taxon>Panpulmonata</taxon>
        <taxon>Sacoglossa</taxon>
        <taxon>Placobranchoidea</taxon>
        <taxon>Plakobranchidae</taxon>
        <taxon>Elysia</taxon>
    </lineage>
</organism>